<dbReference type="EMBL" id="FUXI01000014">
    <property type="protein sequence ID" value="SJZ76760.1"/>
    <property type="molecule type" value="Genomic_DNA"/>
</dbReference>
<dbReference type="STRING" id="263852.SAMN02745116_01373"/>
<dbReference type="SUPFAM" id="SSF51445">
    <property type="entry name" value="(Trans)glycosidases"/>
    <property type="match status" value="1"/>
</dbReference>
<evidence type="ECO:0000313" key="2">
    <source>
        <dbReference type="Proteomes" id="UP000190328"/>
    </source>
</evidence>
<keyword evidence="2" id="KW-1185">Reference proteome</keyword>
<dbReference type="Proteomes" id="UP000190328">
    <property type="component" value="Unassembled WGS sequence"/>
</dbReference>
<proteinExistence type="predicted"/>
<protein>
    <recommendedName>
        <fullName evidence="3">1,4-beta-xylanase</fullName>
    </recommendedName>
</protein>
<sequence length="315" mass="36901">MKFINGITFGFMNKRGEWDRASSYESLALLKQRTQANSVILAVVAEQDTPWSTKIHYQEDWNLADEEVIKMIRYAQSLDLQVILKPMVNVSDGTWRAHINFFDHAAPVEPAWSEWFESYNKYILHYADIAEKTNVEMFVIGCELVNADRRDKEWRDLISLVRKRYTGLLTYNCDKFQEDAVTWWDALDVISSSGYYSVKIWEEELNRIEAVVKKFEKPFFFCEVGCASRTGSQYLPNDWQFDGETNLETQATFYKTMFAACKKRDWVGGFGIWDWKADIYPIEKAATDNDYAIYGKPAESIVKEYFIKWAEKDFT</sequence>
<accession>A0A1T4NBV1</accession>
<dbReference type="RefSeq" id="WP_078807308.1">
    <property type="nucleotide sequence ID" value="NZ_FUXI01000014.1"/>
</dbReference>
<gene>
    <name evidence="1" type="ORF">SAMN02745116_01373</name>
</gene>
<name>A0A1T4NBV1_9ENTE</name>
<dbReference type="Pfam" id="PF22612">
    <property type="entry name" value="GH113"/>
    <property type="match status" value="1"/>
</dbReference>
<dbReference type="InterPro" id="IPR017853">
    <property type="entry name" value="GH"/>
</dbReference>
<dbReference type="AlphaFoldDB" id="A0A1T4NBV1"/>
<dbReference type="OrthoDB" id="9773531at2"/>
<evidence type="ECO:0000313" key="1">
    <source>
        <dbReference type="EMBL" id="SJZ76760.1"/>
    </source>
</evidence>
<dbReference type="Gene3D" id="3.20.20.80">
    <property type="entry name" value="Glycosidases"/>
    <property type="match status" value="1"/>
</dbReference>
<organism evidence="1 2">
    <name type="scientific">Pilibacter termitis</name>
    <dbReference type="NCBI Taxonomy" id="263852"/>
    <lineage>
        <taxon>Bacteria</taxon>
        <taxon>Bacillati</taxon>
        <taxon>Bacillota</taxon>
        <taxon>Bacilli</taxon>
        <taxon>Lactobacillales</taxon>
        <taxon>Enterococcaceae</taxon>
        <taxon>Pilibacter</taxon>
    </lineage>
</organism>
<evidence type="ECO:0008006" key="3">
    <source>
        <dbReference type="Google" id="ProtNLM"/>
    </source>
</evidence>
<dbReference type="InterPro" id="IPR055151">
    <property type="entry name" value="GH113"/>
</dbReference>
<reference evidence="2" key="1">
    <citation type="submission" date="2017-02" db="EMBL/GenBank/DDBJ databases">
        <authorList>
            <person name="Varghese N."/>
            <person name="Submissions S."/>
        </authorList>
    </citation>
    <scope>NUCLEOTIDE SEQUENCE [LARGE SCALE GENOMIC DNA]</scope>
    <source>
        <strain evidence="2">ATCC BAA-1030</strain>
    </source>
</reference>